<protein>
    <recommendedName>
        <fullName evidence="5">DAPG hydrolase PhiG domain-containing protein</fullName>
    </recommendedName>
</protein>
<keyword evidence="4" id="KW-0862">Zinc</keyword>
<dbReference type="EMBL" id="FJOG01000025">
    <property type="protein sequence ID" value="CZR64178.1"/>
    <property type="molecule type" value="Genomic_DNA"/>
</dbReference>
<dbReference type="Proteomes" id="UP000184330">
    <property type="component" value="Unassembled WGS sequence"/>
</dbReference>
<dbReference type="OrthoDB" id="3335931at2759"/>
<evidence type="ECO:0000256" key="2">
    <source>
        <dbReference type="ARBA" id="ARBA00022723"/>
    </source>
</evidence>
<gene>
    <name evidence="6" type="ORF">PAC_14075</name>
</gene>
<dbReference type="GO" id="GO:0046872">
    <property type="term" value="F:metal ion binding"/>
    <property type="evidence" value="ECO:0007669"/>
    <property type="project" value="UniProtKB-KW"/>
</dbReference>
<dbReference type="Pfam" id="PF18089">
    <property type="entry name" value="DAPG_hydrolase"/>
    <property type="match status" value="1"/>
</dbReference>
<evidence type="ECO:0000256" key="1">
    <source>
        <dbReference type="ARBA" id="ARBA00001947"/>
    </source>
</evidence>
<evidence type="ECO:0000256" key="4">
    <source>
        <dbReference type="ARBA" id="ARBA00022833"/>
    </source>
</evidence>
<keyword evidence="2" id="KW-0479">Metal-binding</keyword>
<keyword evidence="7" id="KW-1185">Reference proteome</keyword>
<accession>A0A1L7XGP1</accession>
<organism evidence="6 7">
    <name type="scientific">Phialocephala subalpina</name>
    <dbReference type="NCBI Taxonomy" id="576137"/>
    <lineage>
        <taxon>Eukaryota</taxon>
        <taxon>Fungi</taxon>
        <taxon>Dikarya</taxon>
        <taxon>Ascomycota</taxon>
        <taxon>Pezizomycotina</taxon>
        <taxon>Leotiomycetes</taxon>
        <taxon>Helotiales</taxon>
        <taxon>Mollisiaceae</taxon>
        <taxon>Phialocephala</taxon>
        <taxon>Phialocephala fortinii species complex</taxon>
    </lineage>
</organism>
<comment type="cofactor">
    <cofactor evidence="1">
        <name>Zn(2+)</name>
        <dbReference type="ChEBI" id="CHEBI:29105"/>
    </cofactor>
</comment>
<proteinExistence type="predicted"/>
<evidence type="ECO:0000313" key="7">
    <source>
        <dbReference type="Proteomes" id="UP000184330"/>
    </source>
</evidence>
<evidence type="ECO:0000256" key="3">
    <source>
        <dbReference type="ARBA" id="ARBA00022801"/>
    </source>
</evidence>
<dbReference type="InterPro" id="IPR041526">
    <property type="entry name" value="DAPG_hydrolase"/>
</dbReference>
<sequence length="216" mass="24867">MSISEVIWQRPTETGYAVNSEGMHHIAATTYMPNCTSAMIAWWFGWIHNTEQYKLWHPLDHVFSDWEGPRNNDSTYIGGHHLVHEYIGGHMAKLKISFLSPEKYFGKDWEKEFEKTEHELAICGRVGNWNDETDEVLYTGHLIHLIKKEKLGIRMRSRFWLGDVEGVEDAEARTNLVPDFMPKGLCQHATEEMTILAGKLPDLYVKYSKKGASGNL</sequence>
<evidence type="ECO:0000313" key="6">
    <source>
        <dbReference type="EMBL" id="CZR64178.1"/>
    </source>
</evidence>
<dbReference type="AlphaFoldDB" id="A0A1L7XGP1"/>
<name>A0A1L7XGP1_9HELO</name>
<keyword evidence="3" id="KW-0378">Hydrolase</keyword>
<feature type="domain" description="DAPG hydrolase PhiG" evidence="5">
    <location>
        <begin position="10"/>
        <end position="204"/>
    </location>
</feature>
<reference evidence="6 7" key="1">
    <citation type="submission" date="2016-03" db="EMBL/GenBank/DDBJ databases">
        <authorList>
            <person name="Ploux O."/>
        </authorList>
    </citation>
    <scope>NUCLEOTIDE SEQUENCE [LARGE SCALE GENOMIC DNA]</scope>
    <source>
        <strain evidence="6 7">UAMH 11012</strain>
    </source>
</reference>
<evidence type="ECO:0000259" key="5">
    <source>
        <dbReference type="Pfam" id="PF18089"/>
    </source>
</evidence>
<dbReference type="GO" id="GO:0016787">
    <property type="term" value="F:hydrolase activity"/>
    <property type="evidence" value="ECO:0007669"/>
    <property type="project" value="UniProtKB-KW"/>
</dbReference>